<name>A0ABN2PG11_9ACTN</name>
<gene>
    <name evidence="11" type="ORF">GCM10009737_22840</name>
</gene>
<evidence type="ECO:0000256" key="5">
    <source>
        <dbReference type="ARBA" id="ARBA00022741"/>
    </source>
</evidence>
<dbReference type="Gene3D" id="3.30.565.10">
    <property type="entry name" value="Histidine kinase-like ATPase, C-terminal domain"/>
    <property type="match status" value="1"/>
</dbReference>
<dbReference type="EMBL" id="BAAAMY010000005">
    <property type="protein sequence ID" value="GAA1920741.1"/>
    <property type="molecule type" value="Genomic_DNA"/>
</dbReference>
<dbReference type="EC" id="2.7.13.3" evidence="2"/>
<dbReference type="PANTHER" id="PTHR24421">
    <property type="entry name" value="NITRATE/NITRITE SENSOR PROTEIN NARX-RELATED"/>
    <property type="match status" value="1"/>
</dbReference>
<evidence type="ECO:0000256" key="2">
    <source>
        <dbReference type="ARBA" id="ARBA00012438"/>
    </source>
</evidence>
<keyword evidence="12" id="KW-1185">Reference proteome</keyword>
<dbReference type="Pfam" id="PF02518">
    <property type="entry name" value="HATPase_c"/>
    <property type="match status" value="1"/>
</dbReference>
<dbReference type="CDD" id="cd16917">
    <property type="entry name" value="HATPase_UhpB-NarQ-NarX-like"/>
    <property type="match status" value="1"/>
</dbReference>
<dbReference type="Gene3D" id="1.20.5.1930">
    <property type="match status" value="1"/>
</dbReference>
<reference evidence="11 12" key="1">
    <citation type="journal article" date="2019" name="Int. J. Syst. Evol. Microbiol.">
        <title>The Global Catalogue of Microorganisms (GCM) 10K type strain sequencing project: providing services to taxonomists for standard genome sequencing and annotation.</title>
        <authorList>
            <consortium name="The Broad Institute Genomics Platform"/>
            <consortium name="The Broad Institute Genome Sequencing Center for Infectious Disease"/>
            <person name="Wu L."/>
            <person name="Ma J."/>
        </authorList>
    </citation>
    <scope>NUCLEOTIDE SEQUENCE [LARGE SCALE GENOMIC DNA]</scope>
    <source>
        <strain evidence="11 12">JCM 14046</strain>
    </source>
</reference>
<dbReference type="InterPro" id="IPR050482">
    <property type="entry name" value="Sensor_HK_TwoCompSys"/>
</dbReference>
<dbReference type="PROSITE" id="PS50109">
    <property type="entry name" value="HIS_KIN"/>
    <property type="match status" value="1"/>
</dbReference>
<comment type="caution">
    <text evidence="11">The sequence shown here is derived from an EMBL/GenBank/DDBJ whole genome shotgun (WGS) entry which is preliminary data.</text>
</comment>
<keyword evidence="3" id="KW-0597">Phosphoprotein</keyword>
<sequence>MLRHPVLQFLVASLLVTAVVVVGTASLSRGAAADEAISDARTLTRVLGVSVAEPAIPAGLARRDPAAVRRFERAALDRLLVPDVRRLKIWDPDGTILYSDRHELVGSRYALGPDEVEVLEQGGTDAEISDLSRPENRFERDLGGGLLEVYTRIEEPGGDPLLFEAYFSLSELDAQRETVLARFRPITLGALLVLVAVTTPLLFLLTQRLTRSAEDRERLLHSAVRASDAERVRIARDLHDGVVQDLAGSSYALSTIARRPALASDLASDLDDVSRSLRSSMRALRSLMIEIYPPDLHSAGLEAALIDLLAPVEASGVRTTLEVDDDEAASGEATALIWRVAQEAVRNAARHARPSRIDVRVAREDRHLVLVVTDDGVGFDPTAVQGASRFGLRGLASLAEEIGARLDVVSRPGRGTTVRLEVRPS</sequence>
<proteinExistence type="predicted"/>
<dbReference type="SMART" id="SM00387">
    <property type="entry name" value="HATPase_c"/>
    <property type="match status" value="1"/>
</dbReference>
<keyword evidence="8" id="KW-0902">Two-component regulatory system</keyword>
<evidence type="ECO:0000313" key="11">
    <source>
        <dbReference type="EMBL" id="GAA1920741.1"/>
    </source>
</evidence>
<dbReference type="PANTHER" id="PTHR24421:SF10">
    <property type="entry name" value="NITRATE_NITRITE SENSOR PROTEIN NARQ"/>
    <property type="match status" value="1"/>
</dbReference>
<comment type="catalytic activity">
    <reaction evidence="1">
        <text>ATP + protein L-histidine = ADP + protein N-phospho-L-histidine.</text>
        <dbReference type="EC" id="2.7.13.3"/>
    </reaction>
</comment>
<evidence type="ECO:0000256" key="6">
    <source>
        <dbReference type="ARBA" id="ARBA00022777"/>
    </source>
</evidence>
<evidence type="ECO:0000256" key="3">
    <source>
        <dbReference type="ARBA" id="ARBA00022553"/>
    </source>
</evidence>
<evidence type="ECO:0000313" key="12">
    <source>
        <dbReference type="Proteomes" id="UP001501612"/>
    </source>
</evidence>
<evidence type="ECO:0000256" key="1">
    <source>
        <dbReference type="ARBA" id="ARBA00000085"/>
    </source>
</evidence>
<keyword evidence="9" id="KW-0472">Membrane</keyword>
<dbReference type="InterPro" id="IPR003594">
    <property type="entry name" value="HATPase_dom"/>
</dbReference>
<dbReference type="RefSeq" id="WP_344007258.1">
    <property type="nucleotide sequence ID" value="NZ_BAAAMY010000005.1"/>
</dbReference>
<keyword evidence="7" id="KW-0067">ATP-binding</keyword>
<protein>
    <recommendedName>
        <fullName evidence="2">histidine kinase</fullName>
        <ecNumber evidence="2">2.7.13.3</ecNumber>
    </recommendedName>
</protein>
<evidence type="ECO:0000256" key="9">
    <source>
        <dbReference type="SAM" id="Phobius"/>
    </source>
</evidence>
<evidence type="ECO:0000256" key="8">
    <source>
        <dbReference type="ARBA" id="ARBA00023012"/>
    </source>
</evidence>
<keyword evidence="6" id="KW-0418">Kinase</keyword>
<keyword evidence="5" id="KW-0547">Nucleotide-binding</keyword>
<keyword evidence="9" id="KW-0812">Transmembrane</keyword>
<keyword evidence="9" id="KW-1133">Transmembrane helix</keyword>
<dbReference type="Proteomes" id="UP001501612">
    <property type="component" value="Unassembled WGS sequence"/>
</dbReference>
<feature type="domain" description="Histidine kinase" evidence="10">
    <location>
        <begin position="337"/>
        <end position="425"/>
    </location>
</feature>
<evidence type="ECO:0000256" key="4">
    <source>
        <dbReference type="ARBA" id="ARBA00022679"/>
    </source>
</evidence>
<accession>A0ABN2PG11</accession>
<dbReference type="SUPFAM" id="SSF55874">
    <property type="entry name" value="ATPase domain of HSP90 chaperone/DNA topoisomerase II/histidine kinase"/>
    <property type="match status" value="1"/>
</dbReference>
<keyword evidence="4" id="KW-0808">Transferase</keyword>
<organism evidence="11 12">
    <name type="scientific">Nocardioides lentus</name>
    <dbReference type="NCBI Taxonomy" id="338077"/>
    <lineage>
        <taxon>Bacteria</taxon>
        <taxon>Bacillati</taxon>
        <taxon>Actinomycetota</taxon>
        <taxon>Actinomycetes</taxon>
        <taxon>Propionibacteriales</taxon>
        <taxon>Nocardioidaceae</taxon>
        <taxon>Nocardioides</taxon>
    </lineage>
</organism>
<evidence type="ECO:0000256" key="7">
    <source>
        <dbReference type="ARBA" id="ARBA00022840"/>
    </source>
</evidence>
<dbReference type="Pfam" id="PF07730">
    <property type="entry name" value="HisKA_3"/>
    <property type="match status" value="1"/>
</dbReference>
<dbReference type="InterPro" id="IPR011712">
    <property type="entry name" value="Sig_transdc_His_kin_sub3_dim/P"/>
</dbReference>
<evidence type="ECO:0000259" key="10">
    <source>
        <dbReference type="PROSITE" id="PS50109"/>
    </source>
</evidence>
<feature type="transmembrane region" description="Helical" evidence="9">
    <location>
        <begin position="186"/>
        <end position="206"/>
    </location>
</feature>
<dbReference type="InterPro" id="IPR036890">
    <property type="entry name" value="HATPase_C_sf"/>
</dbReference>
<dbReference type="InterPro" id="IPR005467">
    <property type="entry name" value="His_kinase_dom"/>
</dbReference>